<accession>A0AAD9PL84</accession>
<dbReference type="GeneID" id="94336302"/>
<dbReference type="AlphaFoldDB" id="A0AAD9PL84"/>
<sequence>MLLLSAKNFSNLRLILAGRVYYSKHPVIIGMEGILKMHAAMFIGQAFLEDYENPVAKEALVRFKHKVTMVRLCMSFSIHSLTRKGMKWIL</sequence>
<evidence type="ECO:0000313" key="1">
    <source>
        <dbReference type="EMBL" id="KAK2196755.1"/>
    </source>
</evidence>
<comment type="caution">
    <text evidence="1">The sequence shown here is derived from an EMBL/GenBank/DDBJ whole genome shotgun (WGS) entry which is preliminary data.</text>
</comment>
<name>A0AAD9PL84_9APIC</name>
<gene>
    <name evidence="1" type="ORF">BdWA1_002004</name>
</gene>
<dbReference type="Proteomes" id="UP001214638">
    <property type="component" value="Unassembled WGS sequence"/>
</dbReference>
<dbReference type="KEGG" id="bdw:94336302"/>
<organism evidence="1 2">
    <name type="scientific">Babesia duncani</name>
    <dbReference type="NCBI Taxonomy" id="323732"/>
    <lineage>
        <taxon>Eukaryota</taxon>
        <taxon>Sar</taxon>
        <taxon>Alveolata</taxon>
        <taxon>Apicomplexa</taxon>
        <taxon>Aconoidasida</taxon>
        <taxon>Piroplasmida</taxon>
        <taxon>Babesiidae</taxon>
        <taxon>Babesia</taxon>
    </lineage>
</organism>
<reference evidence="1" key="1">
    <citation type="journal article" date="2023" name="Nat. Microbiol.">
        <title>Babesia duncani multi-omics identifies virulence factors and drug targets.</title>
        <authorList>
            <person name="Singh P."/>
            <person name="Lonardi S."/>
            <person name="Liang Q."/>
            <person name="Vydyam P."/>
            <person name="Khabirova E."/>
            <person name="Fang T."/>
            <person name="Gihaz S."/>
            <person name="Thekkiniath J."/>
            <person name="Munshi M."/>
            <person name="Abel S."/>
            <person name="Ciampossin L."/>
            <person name="Batugedara G."/>
            <person name="Gupta M."/>
            <person name="Lu X.M."/>
            <person name="Lenz T."/>
            <person name="Chakravarty S."/>
            <person name="Cornillot E."/>
            <person name="Hu Y."/>
            <person name="Ma W."/>
            <person name="Gonzalez L.M."/>
            <person name="Sanchez S."/>
            <person name="Estrada K."/>
            <person name="Sanchez-Flores A."/>
            <person name="Montero E."/>
            <person name="Harb O.S."/>
            <person name="Le Roch K.G."/>
            <person name="Mamoun C.B."/>
        </authorList>
    </citation>
    <scope>NUCLEOTIDE SEQUENCE</scope>
    <source>
        <strain evidence="1">WA1</strain>
    </source>
</reference>
<keyword evidence="2" id="KW-1185">Reference proteome</keyword>
<evidence type="ECO:0000313" key="2">
    <source>
        <dbReference type="Proteomes" id="UP001214638"/>
    </source>
</evidence>
<dbReference type="EMBL" id="JALLKP010000002">
    <property type="protein sequence ID" value="KAK2196755.1"/>
    <property type="molecule type" value="Genomic_DNA"/>
</dbReference>
<dbReference type="RefSeq" id="XP_067803597.1">
    <property type="nucleotide sequence ID" value="XM_067947033.1"/>
</dbReference>
<proteinExistence type="predicted"/>
<protein>
    <submittedName>
        <fullName evidence="1">Uncharacterized protein</fullName>
    </submittedName>
</protein>